<comment type="caution">
    <text evidence="3">The sequence shown here is derived from an EMBL/GenBank/DDBJ whole genome shotgun (WGS) entry which is preliminary data.</text>
</comment>
<name>A0ABT6MJT0_9NOCA</name>
<organism evidence="3 4">
    <name type="scientific">Prescottella agglutinans</name>
    <dbReference type="NCBI Taxonomy" id="1644129"/>
    <lineage>
        <taxon>Bacteria</taxon>
        <taxon>Bacillati</taxon>
        <taxon>Actinomycetota</taxon>
        <taxon>Actinomycetes</taxon>
        <taxon>Mycobacteriales</taxon>
        <taxon>Nocardiaceae</taxon>
        <taxon>Prescottella</taxon>
    </lineage>
</organism>
<evidence type="ECO:0000256" key="1">
    <source>
        <dbReference type="SAM" id="MobiDB-lite"/>
    </source>
</evidence>
<feature type="signal peptide" evidence="2">
    <location>
        <begin position="1"/>
        <end position="24"/>
    </location>
</feature>
<protein>
    <recommendedName>
        <fullName evidence="5">Lipoprotein</fullName>
    </recommendedName>
</protein>
<dbReference type="PROSITE" id="PS51257">
    <property type="entry name" value="PROKAR_LIPOPROTEIN"/>
    <property type="match status" value="1"/>
</dbReference>
<keyword evidence="4" id="KW-1185">Reference proteome</keyword>
<gene>
    <name evidence="3" type="ORF">M2280_005837</name>
</gene>
<feature type="region of interest" description="Disordered" evidence="1">
    <location>
        <begin position="28"/>
        <end position="53"/>
    </location>
</feature>
<feature type="chain" id="PRO_5047216830" description="Lipoprotein" evidence="2">
    <location>
        <begin position="25"/>
        <end position="319"/>
    </location>
</feature>
<feature type="compositionally biased region" description="Low complexity" evidence="1">
    <location>
        <begin position="28"/>
        <end position="46"/>
    </location>
</feature>
<evidence type="ECO:0000256" key="2">
    <source>
        <dbReference type="SAM" id="SignalP"/>
    </source>
</evidence>
<evidence type="ECO:0000313" key="4">
    <source>
        <dbReference type="Proteomes" id="UP001160334"/>
    </source>
</evidence>
<evidence type="ECO:0000313" key="3">
    <source>
        <dbReference type="EMBL" id="MDH6284576.1"/>
    </source>
</evidence>
<proteinExistence type="predicted"/>
<reference evidence="3 4" key="1">
    <citation type="submission" date="2023-04" db="EMBL/GenBank/DDBJ databases">
        <title>Forest soil microbial communities from Buena Vista Peninsula, Colon Province, Panama.</title>
        <authorList>
            <person name="Bouskill N."/>
        </authorList>
    </citation>
    <scope>NUCLEOTIDE SEQUENCE [LARGE SCALE GENOMIC DNA]</scope>
    <source>
        <strain evidence="3 4">CFH S0262</strain>
    </source>
</reference>
<sequence>MTRKTRIARLGTAAVALSAMAVLATACGSGSDEPDGGSSTSTATAAPVPPVPASPVTVVTSNFGQTAGTTTADVTSEDAFMATLKADPCSATLTDGIEAILQNYQKVTHRFGATINPGDISITGTAGMSPAGMPQCTYTVTGAGDVASIRFASTTAADNTPELGRLQWQNVIAKATAKEPEPVTEVTPQCRSTDEFMKTVQAMGDRPAEISVGEKVGISPRTVDRGNSLELGELGVQAAYTTSTAVEAQLRCGNHIGMAVSREWGQSPDWLVQTTLSTPADEKSDQWQAMARTSRLVAHWVAGGEITDEYLSQFVPKTK</sequence>
<accession>A0ABT6MJT0</accession>
<dbReference type="EMBL" id="JARXVC010000024">
    <property type="protein sequence ID" value="MDH6284576.1"/>
    <property type="molecule type" value="Genomic_DNA"/>
</dbReference>
<evidence type="ECO:0008006" key="5">
    <source>
        <dbReference type="Google" id="ProtNLM"/>
    </source>
</evidence>
<keyword evidence="2" id="KW-0732">Signal</keyword>
<dbReference type="Proteomes" id="UP001160334">
    <property type="component" value="Unassembled WGS sequence"/>
</dbReference>